<proteinExistence type="predicted"/>
<evidence type="ECO:0000313" key="2">
    <source>
        <dbReference type="Proteomes" id="UP000275078"/>
    </source>
</evidence>
<dbReference type="Proteomes" id="UP000275078">
    <property type="component" value="Unassembled WGS sequence"/>
</dbReference>
<evidence type="ECO:0000313" key="1">
    <source>
        <dbReference type="EMBL" id="RPA74278.1"/>
    </source>
</evidence>
<dbReference type="EMBL" id="ML119795">
    <property type="protein sequence ID" value="RPA74278.1"/>
    <property type="molecule type" value="Genomic_DNA"/>
</dbReference>
<sequence>MVAEFTWEGVPIFLSKRFQEELDDSLKQFGTVSEPLGNYALHRLEISSKWLDNIPRNVSEFMKSLATVLSPEVVGFVRAGLKRFNRLVGKGHAGLGDRFIREYTYRTWIADILHSLEGALNTADPRSSYARNMSWPKQAANAGLELEIKQIHLHGPDLKSAFASNDFIQNLLAPPADFSPLDPNTYPVYQARRLPIRQIRMFGAANRVEYGGMQEGVINTELAPMLAAYTSYSLLYCIANAAFKSNISDLSTLPGAQDHFQDEWEYDGKQYQGLLVWEYDISNPPVPAEISQDIIPQDRFDDWLTFVRKNPGYGTDGMHEIWVKGRHIHGSATEKWPDLLHAVEEGEAFRAITLDEAPGGVHRIYRTAFGANGYDTGVGEKYLRSRLTKTRYAVSFMSTVPDRNLGGYLGNCGCIVV</sequence>
<gene>
    <name evidence="1" type="ORF">BJ508DRAFT_39386</name>
</gene>
<organism evidence="1 2">
    <name type="scientific">Ascobolus immersus RN42</name>
    <dbReference type="NCBI Taxonomy" id="1160509"/>
    <lineage>
        <taxon>Eukaryota</taxon>
        <taxon>Fungi</taxon>
        <taxon>Dikarya</taxon>
        <taxon>Ascomycota</taxon>
        <taxon>Pezizomycotina</taxon>
        <taxon>Pezizomycetes</taxon>
        <taxon>Pezizales</taxon>
        <taxon>Ascobolaceae</taxon>
        <taxon>Ascobolus</taxon>
    </lineage>
</organism>
<keyword evidence="2" id="KW-1185">Reference proteome</keyword>
<accession>A0A3N4HP58</accession>
<dbReference type="AlphaFoldDB" id="A0A3N4HP58"/>
<reference evidence="1 2" key="1">
    <citation type="journal article" date="2018" name="Nat. Ecol. Evol.">
        <title>Pezizomycetes genomes reveal the molecular basis of ectomycorrhizal truffle lifestyle.</title>
        <authorList>
            <person name="Murat C."/>
            <person name="Payen T."/>
            <person name="Noel B."/>
            <person name="Kuo A."/>
            <person name="Morin E."/>
            <person name="Chen J."/>
            <person name="Kohler A."/>
            <person name="Krizsan K."/>
            <person name="Balestrini R."/>
            <person name="Da Silva C."/>
            <person name="Montanini B."/>
            <person name="Hainaut M."/>
            <person name="Levati E."/>
            <person name="Barry K.W."/>
            <person name="Belfiori B."/>
            <person name="Cichocki N."/>
            <person name="Clum A."/>
            <person name="Dockter R.B."/>
            <person name="Fauchery L."/>
            <person name="Guy J."/>
            <person name="Iotti M."/>
            <person name="Le Tacon F."/>
            <person name="Lindquist E.A."/>
            <person name="Lipzen A."/>
            <person name="Malagnac F."/>
            <person name="Mello A."/>
            <person name="Molinier V."/>
            <person name="Miyauchi S."/>
            <person name="Poulain J."/>
            <person name="Riccioni C."/>
            <person name="Rubini A."/>
            <person name="Sitrit Y."/>
            <person name="Splivallo R."/>
            <person name="Traeger S."/>
            <person name="Wang M."/>
            <person name="Zifcakova L."/>
            <person name="Wipf D."/>
            <person name="Zambonelli A."/>
            <person name="Paolocci F."/>
            <person name="Nowrousian M."/>
            <person name="Ottonello S."/>
            <person name="Baldrian P."/>
            <person name="Spatafora J.W."/>
            <person name="Henrissat B."/>
            <person name="Nagy L.G."/>
            <person name="Aury J.M."/>
            <person name="Wincker P."/>
            <person name="Grigoriev I.V."/>
            <person name="Bonfante P."/>
            <person name="Martin F.M."/>
        </authorList>
    </citation>
    <scope>NUCLEOTIDE SEQUENCE [LARGE SCALE GENOMIC DNA]</scope>
    <source>
        <strain evidence="1 2">RN42</strain>
    </source>
</reference>
<protein>
    <submittedName>
        <fullName evidence="1">Uncharacterized protein</fullName>
    </submittedName>
</protein>
<name>A0A3N4HP58_ASCIM</name>